<organism evidence="2 3">
    <name type="scientific">Aquirufa avitistagni</name>
    <dbReference type="NCBI Taxonomy" id="3104728"/>
    <lineage>
        <taxon>Bacteria</taxon>
        <taxon>Pseudomonadati</taxon>
        <taxon>Bacteroidota</taxon>
        <taxon>Cytophagia</taxon>
        <taxon>Cytophagales</taxon>
        <taxon>Flectobacillaceae</taxon>
        <taxon>Aquirufa</taxon>
    </lineage>
</organism>
<dbReference type="Proteomes" id="UP001598138">
    <property type="component" value="Unassembled WGS sequence"/>
</dbReference>
<dbReference type="InterPro" id="IPR051534">
    <property type="entry name" value="CBASS_pafABC_assoc_protein"/>
</dbReference>
<dbReference type="InterPro" id="IPR057727">
    <property type="entry name" value="WCX_dom"/>
</dbReference>
<gene>
    <name evidence="2" type="ORF">U0R10_03195</name>
</gene>
<evidence type="ECO:0000313" key="3">
    <source>
        <dbReference type="Proteomes" id="UP001598138"/>
    </source>
</evidence>
<comment type="caution">
    <text evidence="2">The sequence shown here is derived from an EMBL/GenBank/DDBJ whole genome shotgun (WGS) entry which is preliminary data.</text>
</comment>
<keyword evidence="3" id="KW-1185">Reference proteome</keyword>
<feature type="domain" description="WCX" evidence="1">
    <location>
        <begin position="274"/>
        <end position="347"/>
    </location>
</feature>
<protein>
    <submittedName>
        <fullName evidence="2">WYL domain-containing protein</fullName>
    </submittedName>
</protein>
<evidence type="ECO:0000313" key="2">
    <source>
        <dbReference type="EMBL" id="MFD3393618.1"/>
    </source>
</evidence>
<sequence>MLATDRLKILNGLFLQKAFVVNLASISSYLQDEHDIPGYSERTFNRDIRELKELLKTRYPTLQDTFGELLRFSRATGNYLYIRDDISAFPTFSDRELQQIASSIEANKHLFSGGAGEGVVNKLRAIALENTLSQYHEVLPWSAIELVKDGARSGADVMPIILENIYAKRVVDFSHRGLSSQSKQKQTRGLPVLLKEYNNGWYTGWYVLFQPVSPDEVQIKVDLDQLQLYALDRIVQVNPVSDQPIVRIHPDFRPADYFKNCLGLFRSSSLTATKIRCRLSKDSWMLNYIEKYPIHTSQEINLSNDSWVEIQLNLEIDQEVINFFLRYAQEIRVLEPVELVQQVKMGLEKGQEVYS</sequence>
<dbReference type="PANTHER" id="PTHR34580:SF9">
    <property type="entry name" value="SLL5097 PROTEIN"/>
    <property type="match status" value="1"/>
</dbReference>
<dbReference type="Pfam" id="PF25583">
    <property type="entry name" value="WCX"/>
    <property type="match status" value="1"/>
</dbReference>
<evidence type="ECO:0000259" key="1">
    <source>
        <dbReference type="Pfam" id="PF25583"/>
    </source>
</evidence>
<name>A0ABW6DDR0_9BACT</name>
<dbReference type="PROSITE" id="PS52050">
    <property type="entry name" value="WYL"/>
    <property type="match status" value="1"/>
</dbReference>
<proteinExistence type="predicted"/>
<dbReference type="PANTHER" id="PTHR34580">
    <property type="match status" value="1"/>
</dbReference>
<accession>A0ABW6DDR0</accession>
<dbReference type="RefSeq" id="WP_377982407.1">
    <property type="nucleotide sequence ID" value="NZ_JBBKXZ010000001.1"/>
</dbReference>
<dbReference type="EMBL" id="JBBKXZ010000001">
    <property type="protein sequence ID" value="MFD3393618.1"/>
    <property type="molecule type" value="Genomic_DNA"/>
</dbReference>
<reference evidence="2 3" key="1">
    <citation type="submission" date="2024-03" db="EMBL/GenBank/DDBJ databases">
        <title>Aquirufa genome sequencing.</title>
        <authorList>
            <person name="Pitt A."/>
            <person name="Hahn M.W."/>
        </authorList>
    </citation>
    <scope>NUCLEOTIDE SEQUENCE [LARGE SCALE GENOMIC DNA]</scope>
    <source>
        <strain evidence="2 3">OSTEICH-129V</strain>
    </source>
</reference>